<evidence type="ECO:0000313" key="1">
    <source>
        <dbReference type="EMBL" id="KAI0087482.1"/>
    </source>
</evidence>
<sequence length="109" mass="12651">RLIGYHEDSNIVKTRATERAWNGHRYECFVCHKEFGALSALNDHLNSPVHADKIFRCPTRYNGCNQEFKTLSGLLSHVERSECGVARFRKQLTDKLDDVTSKMRRLTVR</sequence>
<dbReference type="Proteomes" id="UP001055072">
    <property type="component" value="Unassembled WGS sequence"/>
</dbReference>
<name>A0ACB8TZG0_9APHY</name>
<organism evidence="1 2">
    <name type="scientific">Irpex rosettiformis</name>
    <dbReference type="NCBI Taxonomy" id="378272"/>
    <lineage>
        <taxon>Eukaryota</taxon>
        <taxon>Fungi</taxon>
        <taxon>Dikarya</taxon>
        <taxon>Basidiomycota</taxon>
        <taxon>Agaricomycotina</taxon>
        <taxon>Agaricomycetes</taxon>
        <taxon>Polyporales</taxon>
        <taxon>Irpicaceae</taxon>
        <taxon>Irpex</taxon>
    </lineage>
</organism>
<keyword evidence="2" id="KW-1185">Reference proteome</keyword>
<dbReference type="EMBL" id="MU274917">
    <property type="protein sequence ID" value="KAI0087482.1"/>
    <property type="molecule type" value="Genomic_DNA"/>
</dbReference>
<proteinExistence type="predicted"/>
<protein>
    <submittedName>
        <fullName evidence="1">Uncharacterized protein</fullName>
    </submittedName>
</protein>
<reference evidence="1" key="1">
    <citation type="journal article" date="2021" name="Environ. Microbiol.">
        <title>Gene family expansions and transcriptome signatures uncover fungal adaptations to wood decay.</title>
        <authorList>
            <person name="Hage H."/>
            <person name="Miyauchi S."/>
            <person name="Viragh M."/>
            <person name="Drula E."/>
            <person name="Min B."/>
            <person name="Chaduli D."/>
            <person name="Navarro D."/>
            <person name="Favel A."/>
            <person name="Norest M."/>
            <person name="Lesage-Meessen L."/>
            <person name="Balint B."/>
            <person name="Merenyi Z."/>
            <person name="de Eugenio L."/>
            <person name="Morin E."/>
            <person name="Martinez A.T."/>
            <person name="Baldrian P."/>
            <person name="Stursova M."/>
            <person name="Martinez M.J."/>
            <person name="Novotny C."/>
            <person name="Magnuson J.K."/>
            <person name="Spatafora J.W."/>
            <person name="Maurice S."/>
            <person name="Pangilinan J."/>
            <person name="Andreopoulos W."/>
            <person name="LaButti K."/>
            <person name="Hundley H."/>
            <person name="Na H."/>
            <person name="Kuo A."/>
            <person name="Barry K."/>
            <person name="Lipzen A."/>
            <person name="Henrissat B."/>
            <person name="Riley R."/>
            <person name="Ahrendt S."/>
            <person name="Nagy L.G."/>
            <person name="Grigoriev I.V."/>
            <person name="Martin F."/>
            <person name="Rosso M.N."/>
        </authorList>
    </citation>
    <scope>NUCLEOTIDE SEQUENCE</scope>
    <source>
        <strain evidence="1">CBS 384.51</strain>
    </source>
</reference>
<accession>A0ACB8TZG0</accession>
<gene>
    <name evidence="1" type="ORF">BDY19DRAFT_892782</name>
</gene>
<feature type="non-terminal residue" evidence="1">
    <location>
        <position position="1"/>
    </location>
</feature>
<comment type="caution">
    <text evidence="1">The sequence shown here is derived from an EMBL/GenBank/DDBJ whole genome shotgun (WGS) entry which is preliminary data.</text>
</comment>
<evidence type="ECO:0000313" key="2">
    <source>
        <dbReference type="Proteomes" id="UP001055072"/>
    </source>
</evidence>